<dbReference type="Pfam" id="PF02120">
    <property type="entry name" value="Flg_hook"/>
    <property type="match status" value="1"/>
</dbReference>
<evidence type="ECO:0000256" key="1">
    <source>
        <dbReference type="ARBA" id="ARBA00003944"/>
    </source>
</evidence>
<accession>A0ABV0HLG2</accession>
<evidence type="ECO:0000259" key="5">
    <source>
        <dbReference type="Pfam" id="PF02120"/>
    </source>
</evidence>
<evidence type="ECO:0000256" key="3">
    <source>
        <dbReference type="ARBA" id="ARBA00022795"/>
    </source>
</evidence>
<feature type="compositionally biased region" description="Basic and acidic residues" evidence="4">
    <location>
        <begin position="99"/>
        <end position="110"/>
    </location>
</feature>
<evidence type="ECO:0000313" key="7">
    <source>
        <dbReference type="Proteomes" id="UP001444146"/>
    </source>
</evidence>
<keyword evidence="3" id="KW-1005">Bacterial flagellum biogenesis</keyword>
<protein>
    <submittedName>
        <fullName evidence="6">Flagellar hook-length control protein FliK</fullName>
    </submittedName>
</protein>
<feature type="domain" description="Flagellar hook-length control protein-like C-terminal" evidence="5">
    <location>
        <begin position="252"/>
        <end position="331"/>
    </location>
</feature>
<dbReference type="PANTHER" id="PTHR37533:SF2">
    <property type="entry name" value="FLAGELLAR HOOK-LENGTH CONTROL PROTEIN"/>
    <property type="match status" value="1"/>
</dbReference>
<feature type="compositionally biased region" description="Polar residues" evidence="4">
    <location>
        <begin position="355"/>
        <end position="364"/>
    </location>
</feature>
<proteinExistence type="inferred from homology"/>
<comment type="function">
    <text evidence="1">Controls the length of the flagellar hook.</text>
</comment>
<feature type="region of interest" description="Disordered" evidence="4">
    <location>
        <begin position="200"/>
        <end position="230"/>
    </location>
</feature>
<dbReference type="PANTHER" id="PTHR37533">
    <property type="entry name" value="FLAGELLAR HOOK-LENGTH CONTROL PROTEIN"/>
    <property type="match status" value="1"/>
</dbReference>
<keyword evidence="7" id="KW-1185">Reference proteome</keyword>
<keyword evidence="6" id="KW-0966">Cell projection</keyword>
<dbReference type="PRINTS" id="PR01007">
    <property type="entry name" value="FLGHOOKFLIK"/>
</dbReference>
<comment type="similarity">
    <text evidence="2">Belongs to the FliK family.</text>
</comment>
<evidence type="ECO:0000256" key="2">
    <source>
        <dbReference type="ARBA" id="ARBA00009149"/>
    </source>
</evidence>
<dbReference type="CDD" id="cd17470">
    <property type="entry name" value="T3SS_Flik_C"/>
    <property type="match status" value="1"/>
</dbReference>
<feature type="region of interest" description="Disordered" evidence="4">
    <location>
        <begin position="323"/>
        <end position="364"/>
    </location>
</feature>
<dbReference type="InterPro" id="IPR052563">
    <property type="entry name" value="FliK"/>
</dbReference>
<dbReference type="EMBL" id="JAYMYY010000004">
    <property type="protein sequence ID" value="MEO3991281.1"/>
    <property type="molecule type" value="Genomic_DNA"/>
</dbReference>
<dbReference type="InterPro" id="IPR021136">
    <property type="entry name" value="Flagellar_hook_control-like_C"/>
</dbReference>
<evidence type="ECO:0000256" key="4">
    <source>
        <dbReference type="SAM" id="MobiDB-lite"/>
    </source>
</evidence>
<reference evidence="6 7" key="1">
    <citation type="submission" date="2024-01" db="EMBL/GenBank/DDBJ databases">
        <title>Pseudocitrobacter sp. Endophytic strain Cyp-38L.</title>
        <authorList>
            <person name="Amer M.A."/>
            <person name="Hamed S.M."/>
        </authorList>
    </citation>
    <scope>NUCLEOTIDE SEQUENCE [LARGE SCALE GENOMIC DNA]</scope>
    <source>
        <strain evidence="6 7">Cyp38S</strain>
    </source>
</reference>
<evidence type="ECO:0000313" key="6">
    <source>
        <dbReference type="EMBL" id="MEO3991281.1"/>
    </source>
</evidence>
<comment type="caution">
    <text evidence="6">The sequence shown here is derived from an EMBL/GenBank/DDBJ whole genome shotgun (WGS) entry which is preliminary data.</text>
</comment>
<gene>
    <name evidence="6" type="ORF">VSR74_15845</name>
</gene>
<feature type="compositionally biased region" description="Low complexity" evidence="4">
    <location>
        <begin position="323"/>
        <end position="341"/>
    </location>
</feature>
<dbReference type="InterPro" id="IPR001635">
    <property type="entry name" value="Flag_hook_Flik"/>
</dbReference>
<keyword evidence="6" id="KW-0282">Flagellum</keyword>
<name>A0ABV0HLG2_9ENTR</name>
<dbReference type="Gene3D" id="3.30.750.140">
    <property type="match status" value="1"/>
</dbReference>
<sequence>MINLLNLLTTDVDSTTSDPSAPASGENNFLALLSDALGAGDSKTGSPLPLSAALNNVADEKTPAKTSITEWLLRQEAVQIPTGTPEETPTLLSQLASHLKSDLQEARQPEESDETQAADAPSAAGISALMAMLPAAPPLQQTTTPVSENATVFAGLSNQSTQKSGDKHSLSQNTLSVQTQNELPAGAQSAPQLAPQMLKVEAESTPTAAAPITAPSPLVSAPTQTTPPLPAATIQSHLGSPDWQQSVSQHITLFTRQGQQTAELRLHPEDLGQVHISLKLDDNQAQIQMVSPHSHVRAALEAALPVLRAQLADSGIQLGQSSISSESFAGQQQQHSSGQQSAWRTTASVDEEENTSIAPATLQSAARGDGRVDIFA</sequence>
<keyword evidence="6" id="KW-0969">Cilium</keyword>
<organism evidence="6 7">
    <name type="scientific">Pseudocitrobacter cyperus</name>
    <dbReference type="NCBI Taxonomy" id="3112843"/>
    <lineage>
        <taxon>Bacteria</taxon>
        <taxon>Pseudomonadati</taxon>
        <taxon>Pseudomonadota</taxon>
        <taxon>Gammaproteobacteria</taxon>
        <taxon>Enterobacterales</taxon>
        <taxon>Enterobacteriaceae</taxon>
        <taxon>Pseudocitrobacter</taxon>
    </lineage>
</organism>
<dbReference type="Proteomes" id="UP001444146">
    <property type="component" value="Unassembled WGS sequence"/>
</dbReference>
<feature type="region of interest" description="Disordered" evidence="4">
    <location>
        <begin position="98"/>
        <end position="121"/>
    </location>
</feature>
<dbReference type="RefSeq" id="WP_347795601.1">
    <property type="nucleotide sequence ID" value="NZ_JAYMYY010000004.1"/>
</dbReference>
<feature type="compositionally biased region" description="Low complexity" evidence="4">
    <location>
        <begin position="203"/>
        <end position="224"/>
    </location>
</feature>
<dbReference type="InterPro" id="IPR038610">
    <property type="entry name" value="FliK-like_C_sf"/>
</dbReference>